<accession>A0A419SXV0</accession>
<gene>
    <name evidence="2" type="ORF">BET03_04740</name>
</gene>
<dbReference type="Pfam" id="PF05437">
    <property type="entry name" value="AzlD"/>
    <property type="match status" value="1"/>
</dbReference>
<sequence>MNSLFLLVIGMAIVTYIPRVIPMALLSSTEPPPFLKRFLSFIPYTVLSALIFPEILFSTGNVKSAVFGGLIAIILAFLNANLLLVIISGIFGVLFWQMFL</sequence>
<dbReference type="AlphaFoldDB" id="A0A419SXV0"/>
<reference evidence="2 3" key="1">
    <citation type="submission" date="2016-08" db="EMBL/GenBank/DDBJ databases">
        <title>Novel Firmicutes and Novel Genomes.</title>
        <authorList>
            <person name="Poppleton D.I."/>
            <person name="Gribaldo S."/>
        </authorList>
    </citation>
    <scope>NUCLEOTIDE SEQUENCE [LARGE SCALE GENOMIC DNA]</scope>
    <source>
        <strain evidence="2 3">CTT3</strain>
    </source>
</reference>
<dbReference type="OrthoDB" id="9811308at2"/>
<feature type="transmembrane region" description="Helical" evidence="1">
    <location>
        <begin position="6"/>
        <end position="26"/>
    </location>
</feature>
<dbReference type="InterPro" id="IPR008407">
    <property type="entry name" value="Brnchd-chn_aa_trnsp_AzlD"/>
</dbReference>
<evidence type="ECO:0000313" key="3">
    <source>
        <dbReference type="Proteomes" id="UP000284177"/>
    </source>
</evidence>
<dbReference type="Proteomes" id="UP000284177">
    <property type="component" value="Unassembled WGS sequence"/>
</dbReference>
<organism evidence="2 3">
    <name type="scientific">Thermohalobacter berrensis</name>
    <dbReference type="NCBI Taxonomy" id="99594"/>
    <lineage>
        <taxon>Bacteria</taxon>
        <taxon>Bacillati</taxon>
        <taxon>Bacillota</taxon>
        <taxon>Tissierellia</taxon>
        <taxon>Tissierellales</taxon>
        <taxon>Thermohalobacteraceae</taxon>
        <taxon>Thermohalobacter</taxon>
    </lineage>
</organism>
<proteinExistence type="predicted"/>
<dbReference type="EMBL" id="MCIB01000036">
    <property type="protein sequence ID" value="RKD30015.1"/>
    <property type="molecule type" value="Genomic_DNA"/>
</dbReference>
<protein>
    <submittedName>
        <fullName evidence="2">Branched-chain amino acid transporter</fullName>
    </submittedName>
</protein>
<keyword evidence="1" id="KW-0812">Transmembrane</keyword>
<name>A0A419SXV0_9FIRM</name>
<feature type="transmembrane region" description="Helical" evidence="1">
    <location>
        <begin position="69"/>
        <end position="96"/>
    </location>
</feature>
<comment type="caution">
    <text evidence="2">The sequence shown here is derived from an EMBL/GenBank/DDBJ whole genome shotgun (WGS) entry which is preliminary data.</text>
</comment>
<keyword evidence="1" id="KW-0472">Membrane</keyword>
<dbReference type="RefSeq" id="WP_120170220.1">
    <property type="nucleotide sequence ID" value="NZ_MCIB01000036.1"/>
</dbReference>
<feature type="transmembrane region" description="Helical" evidence="1">
    <location>
        <begin position="38"/>
        <end position="57"/>
    </location>
</feature>
<evidence type="ECO:0000313" key="2">
    <source>
        <dbReference type="EMBL" id="RKD30015.1"/>
    </source>
</evidence>
<keyword evidence="1" id="KW-1133">Transmembrane helix</keyword>
<evidence type="ECO:0000256" key="1">
    <source>
        <dbReference type="SAM" id="Phobius"/>
    </source>
</evidence>
<keyword evidence="3" id="KW-1185">Reference proteome</keyword>